<dbReference type="HOGENOM" id="CLU_438493_0_0_0"/>
<dbReference type="PATRIC" id="fig|1142394.8.peg.1484"/>
<dbReference type="InterPro" id="IPR032583">
    <property type="entry name" value="DUF4914"/>
</dbReference>
<dbReference type="RefSeq" id="WP_014436822.1">
    <property type="nucleotide sequence ID" value="NC_017080.1"/>
</dbReference>
<gene>
    <name evidence="1" type="ordered locus">PSMK_14440</name>
</gene>
<proteinExistence type="predicted"/>
<name>I0IEB5_PHYMF</name>
<accession>I0IEB5</accession>
<dbReference type="STRING" id="1142394.PSMK_14440"/>
<reference evidence="1 2" key="1">
    <citation type="submission" date="2012-02" db="EMBL/GenBank/DDBJ databases">
        <title>Complete genome sequence of Phycisphaera mikurensis NBRC 102666.</title>
        <authorList>
            <person name="Ankai A."/>
            <person name="Hosoyama A."/>
            <person name="Terui Y."/>
            <person name="Sekine M."/>
            <person name="Fukai R."/>
            <person name="Kato Y."/>
            <person name="Nakamura S."/>
            <person name="Yamada-Narita S."/>
            <person name="Kawakoshi A."/>
            <person name="Fukunaga Y."/>
            <person name="Yamazaki S."/>
            <person name="Fujita N."/>
        </authorList>
    </citation>
    <scope>NUCLEOTIDE SEQUENCE [LARGE SCALE GENOMIC DNA]</scope>
    <source>
        <strain evidence="2">NBRC 102666 / KCTC 22515 / FYK2301M01</strain>
    </source>
</reference>
<dbReference type="Proteomes" id="UP000007881">
    <property type="component" value="Chromosome"/>
</dbReference>
<sequence>MPIDQLPGVTLSSSAMAVLEAAPKVHYASSVAELAALAVPEGETDGRGFFEVGYDAGGAWKREAEVCRVKNGVAANYLDPYMRRRDPDCMVIADARATDKATWDERWGKDLGGFEQTRQATFEWLKGQELICQFFSTGMPGQALQAVAICPRNAAFFAAALAMLQGIKPIDEVVAEGAAYHHGAIVYVAPPFRHTRFGGKQVVVHNRRFDGGYDLHELYSYNLYPGPSAKKGVYGMLLTAGERDEQSWTTAHCSTVQVVTPYDNVTTIMHEGASGGGKSEMLEQMHREADGRLRKGTNVVTGETRYMTLPHGCELRPVTDDMALCHPSLQQPGHAERSGPGSPKKLTVIDAEQAWFLRVNHIEAYGTDPHLEALTVHPKTPLVFLNIEAHPGATALIWEPVIDREATETTPAVPCPNPRVVLPRADYPGIVDEPVTVDIRSFGVRCPPCTADRPTYGIMGLFHVLPPSLAWLWRLVAPRGHGNPSIVDRGGMTSEGVGSYWPFATGRRVDQANILLDQILRTSDTLFVLIPNQHIGCWEVGFAPQWISREYLARRGSAAFRPGDLVPARCPLLGLHKETIQVEGQVVGTWFTDVSKQKEVGEAGYDAGADILKGFFAKQLADFDHPELDPRGKKIIAACLRGADVDAYRSLS</sequence>
<evidence type="ECO:0000313" key="2">
    <source>
        <dbReference type="Proteomes" id="UP000007881"/>
    </source>
</evidence>
<dbReference type="SUPFAM" id="SSF53795">
    <property type="entry name" value="PEP carboxykinase-like"/>
    <property type="match status" value="1"/>
</dbReference>
<dbReference type="eggNOG" id="ENOG502Z85H">
    <property type="taxonomic scope" value="Bacteria"/>
</dbReference>
<dbReference type="Pfam" id="PF16260">
    <property type="entry name" value="DUF4914"/>
    <property type="match status" value="1"/>
</dbReference>
<dbReference type="KEGG" id="phm:PSMK_14440"/>
<keyword evidence="2" id="KW-1185">Reference proteome</keyword>
<dbReference type="AlphaFoldDB" id="I0IEB5"/>
<organism evidence="1 2">
    <name type="scientific">Phycisphaera mikurensis (strain NBRC 102666 / KCTC 22515 / FYK2301M01)</name>
    <dbReference type="NCBI Taxonomy" id="1142394"/>
    <lineage>
        <taxon>Bacteria</taxon>
        <taxon>Pseudomonadati</taxon>
        <taxon>Planctomycetota</taxon>
        <taxon>Phycisphaerae</taxon>
        <taxon>Phycisphaerales</taxon>
        <taxon>Phycisphaeraceae</taxon>
        <taxon>Phycisphaera</taxon>
    </lineage>
</organism>
<evidence type="ECO:0000313" key="1">
    <source>
        <dbReference type="EMBL" id="BAM03603.1"/>
    </source>
</evidence>
<protein>
    <recommendedName>
        <fullName evidence="3">DUF4914 domain-containing protein</fullName>
    </recommendedName>
</protein>
<evidence type="ECO:0008006" key="3">
    <source>
        <dbReference type="Google" id="ProtNLM"/>
    </source>
</evidence>
<dbReference type="EMBL" id="AP012338">
    <property type="protein sequence ID" value="BAM03603.1"/>
    <property type="molecule type" value="Genomic_DNA"/>
</dbReference>